<accession>A0A6S7ARC5</accession>
<gene>
    <name evidence="1" type="ORF">LMG3441_06241</name>
</gene>
<name>A0A6S7ARC5_9BURK</name>
<reference evidence="1 2" key="1">
    <citation type="submission" date="2020-04" db="EMBL/GenBank/DDBJ databases">
        <authorList>
            <person name="De Canck E."/>
        </authorList>
    </citation>
    <scope>NUCLEOTIDE SEQUENCE [LARGE SCALE GENOMIC DNA]</scope>
    <source>
        <strain evidence="1 2">LMG 3441</strain>
    </source>
</reference>
<evidence type="ECO:0000313" key="2">
    <source>
        <dbReference type="Proteomes" id="UP000494269"/>
    </source>
</evidence>
<keyword evidence="2" id="KW-1185">Reference proteome</keyword>
<dbReference type="EMBL" id="CADIJQ010000024">
    <property type="protein sequence ID" value="CAB3744846.1"/>
    <property type="molecule type" value="Genomic_DNA"/>
</dbReference>
<dbReference type="Proteomes" id="UP000494269">
    <property type="component" value="Unassembled WGS sequence"/>
</dbReference>
<dbReference type="RefSeq" id="WP_175172138.1">
    <property type="nucleotide sequence ID" value="NZ_CADIJQ010000024.1"/>
</dbReference>
<sequence length="192" mass="21579">MKKEQINELARRLETAHGLSNPERTALLRDLERYAKTDLYGAARLTKDHLSKTADLRLPTIVVAADRIGKHFEERMRQARRPVELYGEQDRQIRQPEDGREYKGPVVGTTPNCLIQRDLETGDLIVHARGTLNRSFEITGKEDSLAISYPFKAVGGVGLVREADHGTAAGMGLERQHAPKHALEHNHGMERS</sequence>
<dbReference type="AlphaFoldDB" id="A0A6S7ARC5"/>
<protein>
    <submittedName>
        <fullName evidence="1">Uncharacterized protein</fullName>
    </submittedName>
</protein>
<organism evidence="1 2">
    <name type="scientific">Achromobacter kerstersii</name>
    <dbReference type="NCBI Taxonomy" id="1353890"/>
    <lineage>
        <taxon>Bacteria</taxon>
        <taxon>Pseudomonadati</taxon>
        <taxon>Pseudomonadota</taxon>
        <taxon>Betaproteobacteria</taxon>
        <taxon>Burkholderiales</taxon>
        <taxon>Alcaligenaceae</taxon>
        <taxon>Achromobacter</taxon>
    </lineage>
</organism>
<proteinExistence type="predicted"/>
<evidence type="ECO:0000313" key="1">
    <source>
        <dbReference type="EMBL" id="CAB3744846.1"/>
    </source>
</evidence>